<evidence type="ECO:0000313" key="5">
    <source>
        <dbReference type="EMBL" id="RYR34963.1"/>
    </source>
</evidence>
<dbReference type="AlphaFoldDB" id="A0A445B8G6"/>
<dbReference type="InterPro" id="IPR003653">
    <property type="entry name" value="Peptidase_C48_C"/>
</dbReference>
<evidence type="ECO:0000259" key="4">
    <source>
        <dbReference type="PROSITE" id="PS50600"/>
    </source>
</evidence>
<name>A0A445B8G6_ARAHY</name>
<sequence length="181" mass="20922">MVQEDVMLGLSGEELTEKYVPFWIKPSKFVNRIFIPIEDIFMHWYYMVVDFSDKCVYHLDSYPDPNMVHNREKVMHTLLVNLHEVTKSKCFEPYGLYTPSNFGTWPVPRGQGIPNCNTIDSSSAWVISWMDPEERFNPLEISGVDSTIHRTTAISLAGCIFNVMESLLRVRAARWLRGEGV</sequence>
<proteinExistence type="inferred from homology"/>
<dbReference type="EMBL" id="SDMP01000010">
    <property type="protein sequence ID" value="RYR34963.1"/>
    <property type="molecule type" value="Genomic_DNA"/>
</dbReference>
<dbReference type="SUPFAM" id="SSF54001">
    <property type="entry name" value="Cysteine proteinases"/>
    <property type="match status" value="1"/>
</dbReference>
<evidence type="ECO:0000256" key="2">
    <source>
        <dbReference type="ARBA" id="ARBA00022670"/>
    </source>
</evidence>
<protein>
    <recommendedName>
        <fullName evidence="4">Ubiquitin-like protease family profile domain-containing protein</fullName>
    </recommendedName>
</protein>
<keyword evidence="2" id="KW-0645">Protease</keyword>
<keyword evidence="3" id="KW-0378">Hydrolase</keyword>
<organism evidence="5 6">
    <name type="scientific">Arachis hypogaea</name>
    <name type="common">Peanut</name>
    <dbReference type="NCBI Taxonomy" id="3818"/>
    <lineage>
        <taxon>Eukaryota</taxon>
        <taxon>Viridiplantae</taxon>
        <taxon>Streptophyta</taxon>
        <taxon>Embryophyta</taxon>
        <taxon>Tracheophyta</taxon>
        <taxon>Spermatophyta</taxon>
        <taxon>Magnoliopsida</taxon>
        <taxon>eudicotyledons</taxon>
        <taxon>Gunneridae</taxon>
        <taxon>Pentapetalae</taxon>
        <taxon>rosids</taxon>
        <taxon>fabids</taxon>
        <taxon>Fabales</taxon>
        <taxon>Fabaceae</taxon>
        <taxon>Papilionoideae</taxon>
        <taxon>50 kb inversion clade</taxon>
        <taxon>dalbergioids sensu lato</taxon>
        <taxon>Dalbergieae</taxon>
        <taxon>Pterocarpus clade</taxon>
        <taxon>Arachis</taxon>
    </lineage>
</organism>
<comment type="similarity">
    <text evidence="1">Belongs to the peptidase C48 family.</text>
</comment>
<keyword evidence="6" id="KW-1185">Reference proteome</keyword>
<dbReference type="Proteomes" id="UP000289738">
    <property type="component" value="Chromosome A10"/>
</dbReference>
<feature type="domain" description="Ubiquitin-like protease family profile" evidence="4">
    <location>
        <begin position="1"/>
        <end position="127"/>
    </location>
</feature>
<evidence type="ECO:0000256" key="3">
    <source>
        <dbReference type="ARBA" id="ARBA00022801"/>
    </source>
</evidence>
<dbReference type="InterPro" id="IPR038765">
    <property type="entry name" value="Papain-like_cys_pep_sf"/>
</dbReference>
<dbReference type="PROSITE" id="PS50600">
    <property type="entry name" value="ULP_PROTEASE"/>
    <property type="match status" value="1"/>
</dbReference>
<reference evidence="5 6" key="1">
    <citation type="submission" date="2019-01" db="EMBL/GenBank/DDBJ databases">
        <title>Sequencing of cultivated peanut Arachis hypogaea provides insights into genome evolution and oil improvement.</title>
        <authorList>
            <person name="Chen X."/>
        </authorList>
    </citation>
    <scope>NUCLEOTIDE SEQUENCE [LARGE SCALE GENOMIC DNA]</scope>
    <source>
        <strain evidence="6">cv. Fuhuasheng</strain>
        <tissue evidence="5">Leaves</tissue>
    </source>
</reference>
<accession>A0A445B8G6</accession>
<dbReference type="Gene3D" id="3.40.395.10">
    <property type="entry name" value="Adenoviral Proteinase, Chain A"/>
    <property type="match status" value="1"/>
</dbReference>
<dbReference type="GO" id="GO:0008234">
    <property type="term" value="F:cysteine-type peptidase activity"/>
    <property type="evidence" value="ECO:0007669"/>
    <property type="project" value="InterPro"/>
</dbReference>
<evidence type="ECO:0000256" key="1">
    <source>
        <dbReference type="ARBA" id="ARBA00005234"/>
    </source>
</evidence>
<dbReference type="GO" id="GO:0006508">
    <property type="term" value="P:proteolysis"/>
    <property type="evidence" value="ECO:0007669"/>
    <property type="project" value="UniProtKB-KW"/>
</dbReference>
<comment type="caution">
    <text evidence="5">The sequence shown here is derived from an EMBL/GenBank/DDBJ whole genome shotgun (WGS) entry which is preliminary data.</text>
</comment>
<evidence type="ECO:0000313" key="6">
    <source>
        <dbReference type="Proteomes" id="UP000289738"/>
    </source>
</evidence>
<gene>
    <name evidence="5" type="ORF">Ahy_A10g050032</name>
</gene>